<evidence type="ECO:0000256" key="2">
    <source>
        <dbReference type="ARBA" id="ARBA00023015"/>
    </source>
</evidence>
<comment type="similarity">
    <text evidence="1">Belongs to the sigma-70 factor family. ECF subfamily.</text>
</comment>
<gene>
    <name evidence="8" type="ORF">HFP15_21610</name>
</gene>
<sequence length="183" mass="20696">MPTYSVPSDADWLAEIYRRCRDDVYRYIRTWAVSPAAAEDFVSETFLRAAKNVVNLKQRQDSVVPWLFRVAKNVILDDRKSAYTRRRASVTDVPELPADQESFEDRLVRKWLVGEVSRCLCLLNQAQRHCLELRFGDGLSVAETAVAMDKTENAVKQLQHRAIGKLGLLLAERTGEAGLAEAA</sequence>
<dbReference type="EMBL" id="JAAXLS010000015">
    <property type="protein sequence ID" value="NKQ55485.1"/>
    <property type="molecule type" value="Genomic_DNA"/>
</dbReference>
<evidence type="ECO:0000256" key="3">
    <source>
        <dbReference type="ARBA" id="ARBA00023082"/>
    </source>
</evidence>
<evidence type="ECO:0000256" key="4">
    <source>
        <dbReference type="ARBA" id="ARBA00023125"/>
    </source>
</evidence>
<dbReference type="InterPro" id="IPR013324">
    <property type="entry name" value="RNA_pol_sigma_r3/r4-like"/>
</dbReference>
<dbReference type="Gene3D" id="1.10.1740.10">
    <property type="match status" value="1"/>
</dbReference>
<dbReference type="InterPro" id="IPR014284">
    <property type="entry name" value="RNA_pol_sigma-70_dom"/>
</dbReference>
<dbReference type="InterPro" id="IPR036388">
    <property type="entry name" value="WH-like_DNA-bd_sf"/>
</dbReference>
<organism evidence="8 9">
    <name type="scientific">Amycolatopsis acididurans</name>
    <dbReference type="NCBI Taxonomy" id="2724524"/>
    <lineage>
        <taxon>Bacteria</taxon>
        <taxon>Bacillati</taxon>
        <taxon>Actinomycetota</taxon>
        <taxon>Actinomycetes</taxon>
        <taxon>Pseudonocardiales</taxon>
        <taxon>Pseudonocardiaceae</taxon>
        <taxon>Amycolatopsis</taxon>
    </lineage>
</organism>
<dbReference type="InterPro" id="IPR007630">
    <property type="entry name" value="RNA_pol_sigma70_r4"/>
</dbReference>
<keyword evidence="4" id="KW-0238">DNA-binding</keyword>
<keyword evidence="3" id="KW-0731">Sigma factor</keyword>
<dbReference type="Pfam" id="PF04545">
    <property type="entry name" value="Sigma70_r4"/>
    <property type="match status" value="1"/>
</dbReference>
<dbReference type="CDD" id="cd06171">
    <property type="entry name" value="Sigma70_r4"/>
    <property type="match status" value="1"/>
</dbReference>
<evidence type="ECO:0000259" key="6">
    <source>
        <dbReference type="Pfam" id="PF04542"/>
    </source>
</evidence>
<dbReference type="PANTHER" id="PTHR43133">
    <property type="entry name" value="RNA POLYMERASE ECF-TYPE SIGMA FACTO"/>
    <property type="match status" value="1"/>
</dbReference>
<dbReference type="Pfam" id="PF04542">
    <property type="entry name" value="Sigma70_r2"/>
    <property type="match status" value="1"/>
</dbReference>
<proteinExistence type="inferred from homology"/>
<dbReference type="SUPFAM" id="SSF88946">
    <property type="entry name" value="Sigma2 domain of RNA polymerase sigma factors"/>
    <property type="match status" value="1"/>
</dbReference>
<dbReference type="Gene3D" id="1.10.10.10">
    <property type="entry name" value="Winged helix-like DNA-binding domain superfamily/Winged helix DNA-binding domain"/>
    <property type="match status" value="1"/>
</dbReference>
<dbReference type="NCBIfam" id="TIGR02937">
    <property type="entry name" value="sigma70-ECF"/>
    <property type="match status" value="1"/>
</dbReference>
<dbReference type="InterPro" id="IPR007627">
    <property type="entry name" value="RNA_pol_sigma70_r2"/>
</dbReference>
<dbReference type="InterPro" id="IPR013325">
    <property type="entry name" value="RNA_pol_sigma_r2"/>
</dbReference>
<evidence type="ECO:0000259" key="7">
    <source>
        <dbReference type="Pfam" id="PF04545"/>
    </source>
</evidence>
<evidence type="ECO:0000313" key="8">
    <source>
        <dbReference type="EMBL" id="NKQ55485.1"/>
    </source>
</evidence>
<keyword evidence="9" id="KW-1185">Reference proteome</keyword>
<feature type="domain" description="RNA polymerase sigma-70 region 4" evidence="7">
    <location>
        <begin position="123"/>
        <end position="166"/>
    </location>
</feature>
<evidence type="ECO:0000313" key="9">
    <source>
        <dbReference type="Proteomes" id="UP000715441"/>
    </source>
</evidence>
<evidence type="ECO:0000256" key="5">
    <source>
        <dbReference type="ARBA" id="ARBA00023163"/>
    </source>
</evidence>
<dbReference type="RefSeq" id="WP_168518490.1">
    <property type="nucleotide sequence ID" value="NZ_JAAXLS010000015.1"/>
</dbReference>
<keyword evidence="5" id="KW-0804">Transcription</keyword>
<dbReference type="InterPro" id="IPR039425">
    <property type="entry name" value="RNA_pol_sigma-70-like"/>
</dbReference>
<comment type="caution">
    <text evidence="8">The sequence shown here is derived from an EMBL/GenBank/DDBJ whole genome shotgun (WGS) entry which is preliminary data.</text>
</comment>
<keyword evidence="2" id="KW-0805">Transcription regulation</keyword>
<dbReference type="PANTHER" id="PTHR43133:SF57">
    <property type="entry name" value="RNA POLYMERASE SIGMA-70 FACTOR"/>
    <property type="match status" value="1"/>
</dbReference>
<name>A0ABX1J6P4_9PSEU</name>
<accession>A0ABX1J6P4</accession>
<protein>
    <submittedName>
        <fullName evidence="8">Sigma-70 family RNA polymerase sigma factor</fullName>
    </submittedName>
</protein>
<reference evidence="8 9" key="1">
    <citation type="submission" date="2020-04" db="EMBL/GenBank/DDBJ databases">
        <title>Novel species.</title>
        <authorList>
            <person name="Teo W.F.A."/>
            <person name="Lipun K."/>
            <person name="Srisuk N."/>
            <person name="Duangmal K."/>
        </authorList>
    </citation>
    <scope>NUCLEOTIDE SEQUENCE [LARGE SCALE GENOMIC DNA]</scope>
    <source>
        <strain evidence="8 9">K13G38</strain>
    </source>
</reference>
<dbReference type="Proteomes" id="UP000715441">
    <property type="component" value="Unassembled WGS sequence"/>
</dbReference>
<feature type="domain" description="RNA polymerase sigma-70 region 2" evidence="6">
    <location>
        <begin position="16"/>
        <end position="81"/>
    </location>
</feature>
<evidence type="ECO:0000256" key="1">
    <source>
        <dbReference type="ARBA" id="ARBA00010641"/>
    </source>
</evidence>
<dbReference type="SUPFAM" id="SSF88659">
    <property type="entry name" value="Sigma3 and sigma4 domains of RNA polymerase sigma factors"/>
    <property type="match status" value="1"/>
</dbReference>